<evidence type="ECO:0000256" key="4">
    <source>
        <dbReference type="RuleBase" id="RU003919"/>
    </source>
</evidence>
<dbReference type="GO" id="GO:1990904">
    <property type="term" value="C:ribonucleoprotein complex"/>
    <property type="evidence" value="ECO:0007669"/>
    <property type="project" value="UniProtKB-KW"/>
</dbReference>
<comment type="similarity">
    <text evidence="1 4">Belongs to the universal ribosomal protein uS15 family.</text>
</comment>
<dbReference type="AlphaFoldDB" id="A0A7S0ZGR6"/>
<dbReference type="GO" id="GO:0003735">
    <property type="term" value="F:structural constituent of ribosome"/>
    <property type="evidence" value="ECO:0007669"/>
    <property type="project" value="InterPro"/>
</dbReference>
<dbReference type="InterPro" id="IPR005290">
    <property type="entry name" value="Ribosomal_uS15_bac-type"/>
</dbReference>
<protein>
    <recommendedName>
        <fullName evidence="6">30S ribosomal protein S15</fullName>
    </recommendedName>
</protein>
<dbReference type="Pfam" id="PF00312">
    <property type="entry name" value="Ribosomal_S15"/>
    <property type="match status" value="1"/>
</dbReference>
<gene>
    <name evidence="5" type="ORF">TOLI1172_LOCUS5672</name>
</gene>
<evidence type="ECO:0000313" key="5">
    <source>
        <dbReference type="EMBL" id="CAD8821277.1"/>
    </source>
</evidence>
<dbReference type="PANTHER" id="PTHR23321:SF26">
    <property type="entry name" value="SMALL RIBOSOMAL SUBUNIT PROTEIN US15M"/>
    <property type="match status" value="1"/>
</dbReference>
<evidence type="ECO:0000256" key="2">
    <source>
        <dbReference type="ARBA" id="ARBA00022980"/>
    </source>
</evidence>
<dbReference type="InterPro" id="IPR009068">
    <property type="entry name" value="uS15_NS1_RNA-bd_sf"/>
</dbReference>
<organism evidence="5">
    <name type="scientific">Timspurckia oligopyrenoides</name>
    <dbReference type="NCBI Taxonomy" id="708627"/>
    <lineage>
        <taxon>Eukaryota</taxon>
        <taxon>Rhodophyta</taxon>
        <taxon>Bangiophyceae</taxon>
        <taxon>Porphyridiales</taxon>
        <taxon>Porphyridiaceae</taxon>
        <taxon>Timspurckia</taxon>
    </lineage>
</organism>
<dbReference type="GO" id="GO:0005840">
    <property type="term" value="C:ribosome"/>
    <property type="evidence" value="ECO:0007669"/>
    <property type="project" value="UniProtKB-KW"/>
</dbReference>
<keyword evidence="3 4" id="KW-0687">Ribonucleoprotein</keyword>
<accession>A0A7S0ZGR6</accession>
<name>A0A7S0ZGR6_9RHOD</name>
<dbReference type="EMBL" id="HBFP01007921">
    <property type="protein sequence ID" value="CAD8821277.1"/>
    <property type="molecule type" value="Transcribed_RNA"/>
</dbReference>
<dbReference type="InterPro" id="IPR000589">
    <property type="entry name" value="Ribosomal_uS15"/>
</dbReference>
<keyword evidence="2 4" id="KW-0689">Ribosomal protein</keyword>
<sequence length="222" mass="24780">MSVGLGSFGSRMVKRLGILDRCARCSLGSDRSLFVNNATIASTRSNTGPIWSRFFSVEANERKDSKGYASRDENTGTLANSYLRLDGLSGETVKVPALVAAALSFENASSADLNKLNKRLSVEKFQRHENDTGSPEVQIAIMTNRIQVLDASLKRYWKDTTGHHRRMILREKRRKMAKYLLRESPERFIACLKALKLSSSVAHTSVPRKGSKKVPDSQIVFE</sequence>
<dbReference type="PANTHER" id="PTHR23321">
    <property type="entry name" value="RIBOSOMAL PROTEIN S15, BACTERIAL AND ORGANELLAR"/>
    <property type="match status" value="1"/>
</dbReference>
<dbReference type="SMART" id="SM01387">
    <property type="entry name" value="Ribosomal_S15"/>
    <property type="match status" value="1"/>
</dbReference>
<dbReference type="CDD" id="cd00353">
    <property type="entry name" value="Ribosomal_S15p_S13e"/>
    <property type="match status" value="1"/>
</dbReference>
<dbReference type="GO" id="GO:0005737">
    <property type="term" value="C:cytoplasm"/>
    <property type="evidence" value="ECO:0007669"/>
    <property type="project" value="UniProtKB-ARBA"/>
</dbReference>
<evidence type="ECO:0000256" key="1">
    <source>
        <dbReference type="ARBA" id="ARBA00008434"/>
    </source>
</evidence>
<reference evidence="5" key="1">
    <citation type="submission" date="2021-01" db="EMBL/GenBank/DDBJ databases">
        <authorList>
            <person name="Corre E."/>
            <person name="Pelletier E."/>
            <person name="Niang G."/>
            <person name="Scheremetjew M."/>
            <person name="Finn R."/>
            <person name="Kale V."/>
            <person name="Holt S."/>
            <person name="Cochrane G."/>
            <person name="Meng A."/>
            <person name="Brown T."/>
            <person name="Cohen L."/>
        </authorList>
    </citation>
    <scope>NUCLEOTIDE SEQUENCE</scope>
    <source>
        <strain evidence="5">CCMP3278</strain>
    </source>
</reference>
<dbReference type="Gene3D" id="1.10.287.10">
    <property type="entry name" value="S15/NS1, RNA-binding"/>
    <property type="match status" value="1"/>
</dbReference>
<dbReference type="SUPFAM" id="SSF47060">
    <property type="entry name" value="S15/NS1 RNA-binding domain"/>
    <property type="match status" value="1"/>
</dbReference>
<evidence type="ECO:0000256" key="3">
    <source>
        <dbReference type="ARBA" id="ARBA00023274"/>
    </source>
</evidence>
<proteinExistence type="inferred from homology"/>
<evidence type="ECO:0008006" key="6">
    <source>
        <dbReference type="Google" id="ProtNLM"/>
    </source>
</evidence>
<dbReference type="GO" id="GO:0006412">
    <property type="term" value="P:translation"/>
    <property type="evidence" value="ECO:0007669"/>
    <property type="project" value="InterPro"/>
</dbReference>